<gene>
    <name evidence="1" type="ORF">J42TS3_19550</name>
</gene>
<evidence type="ECO:0000313" key="2">
    <source>
        <dbReference type="Proteomes" id="UP000679992"/>
    </source>
</evidence>
<sequence>MGDLVHFRTKEIGSLVKYIESVIDASELVKDVDFEIISLIVLDKEFKAHSLGGFLGTKSNEVFQGKSGFLKQANHLINENVRNNEVEAVFATEYQHSSDIVFYKINGGIDIDLATEVGLGVVLYNGVLMLYSPKEKGNSMDTVYEVVKLKVYFQLIHPESIDENLKGSFKKNADLIQSLMLIDSWKHIGILEEIFGY</sequence>
<accession>A0ABQ4MAC5</accession>
<protein>
    <submittedName>
        <fullName evidence="1">Uncharacterized protein</fullName>
    </submittedName>
</protein>
<evidence type="ECO:0000313" key="1">
    <source>
        <dbReference type="EMBL" id="GIP52920.1"/>
    </source>
</evidence>
<name>A0ABQ4MAC5_9BACL</name>
<dbReference type="EMBL" id="BOSL01000005">
    <property type="protein sequence ID" value="GIP52920.1"/>
    <property type="molecule type" value="Genomic_DNA"/>
</dbReference>
<dbReference type="Proteomes" id="UP000679992">
    <property type="component" value="Unassembled WGS sequence"/>
</dbReference>
<keyword evidence="2" id="KW-1185">Reference proteome</keyword>
<reference evidence="1 2" key="1">
    <citation type="submission" date="2021-03" db="EMBL/GenBank/DDBJ databases">
        <title>Antimicrobial resistance genes in bacteria isolated from Japanese honey, and their potential for conferring macrolide and lincosamide resistance in the American foulbrood pathogen Paenibacillus larvae.</title>
        <authorList>
            <person name="Okamoto M."/>
            <person name="Kumagai M."/>
            <person name="Kanamori H."/>
            <person name="Takamatsu D."/>
        </authorList>
    </citation>
    <scope>NUCLEOTIDE SEQUENCE [LARGE SCALE GENOMIC DNA]</scope>
    <source>
        <strain evidence="1 2">J42TS3</strain>
    </source>
</reference>
<comment type="caution">
    <text evidence="1">The sequence shown here is derived from an EMBL/GenBank/DDBJ whole genome shotgun (WGS) entry which is preliminary data.</text>
</comment>
<organism evidence="1 2">
    <name type="scientific">Paenibacillus vini</name>
    <dbReference type="NCBI Taxonomy" id="1476024"/>
    <lineage>
        <taxon>Bacteria</taxon>
        <taxon>Bacillati</taxon>
        <taxon>Bacillota</taxon>
        <taxon>Bacilli</taxon>
        <taxon>Bacillales</taxon>
        <taxon>Paenibacillaceae</taxon>
        <taxon>Paenibacillus</taxon>
    </lineage>
</organism>
<dbReference type="RefSeq" id="WP_213654605.1">
    <property type="nucleotide sequence ID" value="NZ_BOSL01000005.1"/>
</dbReference>
<proteinExistence type="predicted"/>